<gene>
    <name evidence="7" type="ORF">C8P70_1296</name>
</gene>
<evidence type="ECO:0000313" key="8">
    <source>
        <dbReference type="Proteomes" id="UP000295215"/>
    </source>
</evidence>
<accession>A0A4R7EP70</accession>
<dbReference type="InterPro" id="IPR006696">
    <property type="entry name" value="DUF423"/>
</dbReference>
<keyword evidence="5 6" id="KW-0472">Membrane</keyword>
<dbReference type="Proteomes" id="UP000295215">
    <property type="component" value="Unassembled WGS sequence"/>
</dbReference>
<comment type="similarity">
    <text evidence="2">Belongs to the UPF0382 family.</text>
</comment>
<feature type="transmembrane region" description="Helical" evidence="6">
    <location>
        <begin position="70"/>
        <end position="88"/>
    </location>
</feature>
<evidence type="ECO:0000256" key="6">
    <source>
        <dbReference type="SAM" id="Phobius"/>
    </source>
</evidence>
<dbReference type="GO" id="GO:0005886">
    <property type="term" value="C:plasma membrane"/>
    <property type="evidence" value="ECO:0007669"/>
    <property type="project" value="TreeGrafter"/>
</dbReference>
<comment type="caution">
    <text evidence="7">The sequence shown here is derived from an EMBL/GenBank/DDBJ whole genome shotgun (WGS) entry which is preliminary data.</text>
</comment>
<comment type="subcellular location">
    <subcellularLocation>
        <location evidence="1">Membrane</location>
        <topology evidence="1">Multi-pass membrane protein</topology>
    </subcellularLocation>
</comment>
<evidence type="ECO:0000256" key="3">
    <source>
        <dbReference type="ARBA" id="ARBA00022692"/>
    </source>
</evidence>
<dbReference type="AlphaFoldDB" id="A0A4R7EP70"/>
<dbReference type="PANTHER" id="PTHR43461:SF1">
    <property type="entry name" value="TRANSMEMBRANE PROTEIN 256"/>
    <property type="match status" value="1"/>
</dbReference>
<evidence type="ECO:0000256" key="4">
    <source>
        <dbReference type="ARBA" id="ARBA00022989"/>
    </source>
</evidence>
<dbReference type="OrthoDB" id="9802121at2"/>
<keyword evidence="8" id="KW-1185">Reference proteome</keyword>
<feature type="transmembrane region" description="Helical" evidence="6">
    <location>
        <begin position="47"/>
        <end position="63"/>
    </location>
</feature>
<keyword evidence="4 6" id="KW-1133">Transmembrane helix</keyword>
<reference evidence="7 8" key="1">
    <citation type="submission" date="2019-03" db="EMBL/GenBank/DDBJ databases">
        <title>Genomic Encyclopedia of Archaeal and Bacterial Type Strains, Phase II (KMG-II): from individual species to whole genera.</title>
        <authorList>
            <person name="Goeker M."/>
        </authorList>
    </citation>
    <scope>NUCLEOTIDE SEQUENCE [LARGE SCALE GENOMIC DNA]</scope>
    <source>
        <strain evidence="7 8">DSM 28213</strain>
    </source>
</reference>
<dbReference type="EMBL" id="SOAG01000029">
    <property type="protein sequence ID" value="TDS52973.1"/>
    <property type="molecule type" value="Genomic_DNA"/>
</dbReference>
<dbReference type="Pfam" id="PF04241">
    <property type="entry name" value="DUF423"/>
    <property type="match status" value="1"/>
</dbReference>
<feature type="transmembrane region" description="Helical" evidence="6">
    <location>
        <begin position="100"/>
        <end position="121"/>
    </location>
</feature>
<organism evidence="7 8">
    <name type="scientific">Myroides indicus</name>
    <dbReference type="NCBI Taxonomy" id="1323422"/>
    <lineage>
        <taxon>Bacteria</taxon>
        <taxon>Pseudomonadati</taxon>
        <taxon>Bacteroidota</taxon>
        <taxon>Flavobacteriia</taxon>
        <taxon>Flavobacteriales</taxon>
        <taxon>Flavobacteriaceae</taxon>
        <taxon>Myroides</taxon>
    </lineage>
</organism>
<evidence type="ECO:0000313" key="7">
    <source>
        <dbReference type="EMBL" id="TDS52973.1"/>
    </source>
</evidence>
<proteinExistence type="inferred from homology"/>
<sequence length="131" mass="14254">MARSIVIIAALLGALSVGLGAFGAHGLKQIVTETQVATFETGVKYQMYHAFFLLFIGICPYLSEKAKKVVLYLVLSGVLFFSGSIYLLTFKDLIDVNLKIIGPITPVGGLMLIAAWVYTAIQMIKNRALIK</sequence>
<evidence type="ECO:0000256" key="5">
    <source>
        <dbReference type="ARBA" id="ARBA00023136"/>
    </source>
</evidence>
<evidence type="ECO:0000256" key="1">
    <source>
        <dbReference type="ARBA" id="ARBA00004141"/>
    </source>
</evidence>
<dbReference type="RefSeq" id="WP_133713456.1">
    <property type="nucleotide sequence ID" value="NZ_SOAG01000029.1"/>
</dbReference>
<evidence type="ECO:0000256" key="2">
    <source>
        <dbReference type="ARBA" id="ARBA00009694"/>
    </source>
</evidence>
<name>A0A4R7EP70_9FLAO</name>
<dbReference type="PANTHER" id="PTHR43461">
    <property type="entry name" value="TRANSMEMBRANE PROTEIN 256"/>
    <property type="match status" value="1"/>
</dbReference>
<keyword evidence="3 6" id="KW-0812">Transmembrane</keyword>
<protein>
    <submittedName>
        <fullName evidence="7">Uncharacterized membrane protein YgdD (TMEM256/DUF423 family)</fullName>
    </submittedName>
</protein>